<proteinExistence type="predicted"/>
<keyword evidence="3" id="KW-1185">Reference proteome</keyword>
<protein>
    <submittedName>
        <fullName evidence="2">CHASE2 domain-containing sensor protein</fullName>
    </submittedName>
</protein>
<feature type="transmembrane region" description="Helical" evidence="1">
    <location>
        <begin position="29"/>
        <end position="48"/>
    </location>
</feature>
<evidence type="ECO:0000313" key="2">
    <source>
        <dbReference type="EMBL" id="MBM7816172.1"/>
    </source>
</evidence>
<name>A0ABS2SIT2_9MICO</name>
<accession>A0ABS2SIT2</accession>
<keyword evidence="1" id="KW-1133">Transmembrane helix</keyword>
<evidence type="ECO:0000256" key="1">
    <source>
        <dbReference type="SAM" id="Phobius"/>
    </source>
</evidence>
<feature type="transmembrane region" description="Helical" evidence="1">
    <location>
        <begin position="87"/>
        <end position="113"/>
    </location>
</feature>
<dbReference type="EMBL" id="JAFBCP010000001">
    <property type="protein sequence ID" value="MBM7816172.1"/>
    <property type="molecule type" value="Genomic_DNA"/>
</dbReference>
<dbReference type="Proteomes" id="UP000809290">
    <property type="component" value="Unassembled WGS sequence"/>
</dbReference>
<keyword evidence="1" id="KW-0812">Transmembrane</keyword>
<keyword evidence="1" id="KW-0472">Membrane</keyword>
<reference evidence="2 3" key="1">
    <citation type="submission" date="2021-01" db="EMBL/GenBank/DDBJ databases">
        <title>Sequencing the genomes of 1000 actinobacteria strains.</title>
        <authorList>
            <person name="Klenk H.-P."/>
        </authorList>
    </citation>
    <scope>NUCLEOTIDE SEQUENCE [LARGE SCALE GENOMIC DNA]</scope>
    <source>
        <strain evidence="2 3">DSM 13657</strain>
    </source>
</reference>
<gene>
    <name evidence="2" type="ORF">JOE56_000866</name>
</gene>
<organism evidence="2 3">
    <name type="scientific">Brevibacterium paucivorans</name>
    <dbReference type="NCBI Taxonomy" id="170994"/>
    <lineage>
        <taxon>Bacteria</taxon>
        <taxon>Bacillati</taxon>
        <taxon>Actinomycetota</taxon>
        <taxon>Actinomycetes</taxon>
        <taxon>Micrococcales</taxon>
        <taxon>Brevibacteriaceae</taxon>
        <taxon>Brevibacterium</taxon>
    </lineage>
</organism>
<comment type="caution">
    <text evidence="2">The sequence shown here is derived from an EMBL/GenBank/DDBJ whole genome shotgun (WGS) entry which is preliminary data.</text>
</comment>
<evidence type="ECO:0000313" key="3">
    <source>
        <dbReference type="Proteomes" id="UP000809290"/>
    </source>
</evidence>
<dbReference type="RefSeq" id="WP_204514993.1">
    <property type="nucleotide sequence ID" value="NZ_JAFBCP010000001.1"/>
</dbReference>
<feature type="transmembrane region" description="Helical" evidence="1">
    <location>
        <begin position="60"/>
        <end position="81"/>
    </location>
</feature>
<sequence length="127" mass="13847">MKDLIVSWLLGAATFLATNFVISVFTHGLVSWWYALCAVLAGVASALYQTFRSDGGFVRLAVACCLAPFLLSVYLVVLLAVRDGYFGWWFAIFSPLQAIVDSAIGAALVVVVFRKEWFGSVESELAN</sequence>